<keyword evidence="7" id="KW-1185">Reference proteome</keyword>
<evidence type="ECO:0000256" key="1">
    <source>
        <dbReference type="ARBA" id="ARBA00023015"/>
    </source>
</evidence>
<evidence type="ECO:0000256" key="3">
    <source>
        <dbReference type="ARBA" id="ARBA00023163"/>
    </source>
</evidence>
<reference evidence="6" key="1">
    <citation type="submission" date="2022-03" db="EMBL/GenBank/DDBJ databases">
        <title>Identification of a novel bacterium isolated from mangrove sediments.</title>
        <authorList>
            <person name="Pan X."/>
        </authorList>
    </citation>
    <scope>NUCLEOTIDE SEQUENCE</scope>
    <source>
        <strain evidence="6">B2637</strain>
    </source>
</reference>
<evidence type="ECO:0000259" key="5">
    <source>
        <dbReference type="PROSITE" id="PS50112"/>
    </source>
</evidence>
<feature type="domain" description="PAS" evidence="5">
    <location>
        <begin position="191"/>
        <end position="260"/>
    </location>
</feature>
<dbReference type="PRINTS" id="PR00038">
    <property type="entry name" value="HTHLUXR"/>
</dbReference>
<feature type="domain" description="HTH luxR-type" evidence="4">
    <location>
        <begin position="325"/>
        <end position="390"/>
    </location>
</feature>
<sequence>MRTIPDPDTFAGVGQEKCIDSESLAHLRSAIEQAPFHPEGWRHALYSLAEATGSPRAQILALGERHLAFNWVNKTPDDFETVIQEIDAYNPDANYRIAAMGKPMELTWEDHYDAVRAKHTDERYLEMARRYDFELGAQMVLSQKPGLFFGVAIMRSEREGRTTEHERGILAQVAPTILSAIRTQESIEHAGAKLLHGSLEAMDTAAILLDGLGKTTYVSPAAQRLLGPETLQISGGALHAQRPEFDRQLGRRIGQALAGEDPGPADLWIRTGKGLMLVDARALPHGDWHLGLSARVIVSLRPLRPSGMGHDHAENAKKVARMGRQLGQAMGLTDTEGEVAALLAQGLSRKDIAALRHVSPQTVNSQMRTIFLKCEVNREGELVAIARSILDAIGS</sequence>
<dbReference type="PANTHER" id="PTHR43214">
    <property type="entry name" value="TWO-COMPONENT RESPONSE REGULATOR"/>
    <property type="match status" value="1"/>
</dbReference>
<dbReference type="RefSeq" id="WP_243801956.1">
    <property type="nucleotide sequence ID" value="NZ_JALHAT010000035.1"/>
</dbReference>
<keyword evidence="1" id="KW-0805">Transcription regulation</keyword>
<comment type="caution">
    <text evidence="6">The sequence shown here is derived from an EMBL/GenBank/DDBJ whole genome shotgun (WGS) entry which is preliminary data.</text>
</comment>
<keyword evidence="3" id="KW-0804">Transcription</keyword>
<dbReference type="PROSITE" id="PS50112">
    <property type="entry name" value="PAS"/>
    <property type="match status" value="1"/>
</dbReference>
<proteinExistence type="predicted"/>
<dbReference type="EMBL" id="JALHAT010000035">
    <property type="protein sequence ID" value="MCJ1962197.1"/>
    <property type="molecule type" value="Genomic_DNA"/>
</dbReference>
<dbReference type="SMART" id="SM00421">
    <property type="entry name" value="HTH_LUXR"/>
    <property type="match status" value="1"/>
</dbReference>
<name>A0ABT0AG64_9SPHN</name>
<dbReference type="InterPro" id="IPR036388">
    <property type="entry name" value="WH-like_DNA-bd_sf"/>
</dbReference>
<protein>
    <submittedName>
        <fullName evidence="6">LuxR C-terminal-related transcriptional regulator</fullName>
    </submittedName>
</protein>
<dbReference type="PANTHER" id="PTHR43214:SF41">
    <property type="entry name" value="NITRATE_NITRITE RESPONSE REGULATOR PROTEIN NARP"/>
    <property type="match status" value="1"/>
</dbReference>
<dbReference type="Proteomes" id="UP001162802">
    <property type="component" value="Unassembled WGS sequence"/>
</dbReference>
<dbReference type="PROSITE" id="PS50043">
    <property type="entry name" value="HTH_LUXR_2"/>
    <property type="match status" value="1"/>
</dbReference>
<dbReference type="CDD" id="cd06170">
    <property type="entry name" value="LuxR_C_like"/>
    <property type="match status" value="1"/>
</dbReference>
<dbReference type="InterPro" id="IPR000792">
    <property type="entry name" value="Tscrpt_reg_LuxR_C"/>
</dbReference>
<dbReference type="Pfam" id="PF00196">
    <property type="entry name" value="GerE"/>
    <property type="match status" value="1"/>
</dbReference>
<evidence type="ECO:0000313" key="7">
    <source>
        <dbReference type="Proteomes" id="UP001162802"/>
    </source>
</evidence>
<evidence type="ECO:0000256" key="2">
    <source>
        <dbReference type="ARBA" id="ARBA00023125"/>
    </source>
</evidence>
<dbReference type="Gene3D" id="1.10.10.10">
    <property type="entry name" value="Winged helix-like DNA-binding domain superfamily/Winged helix DNA-binding domain"/>
    <property type="match status" value="1"/>
</dbReference>
<dbReference type="InterPro" id="IPR000014">
    <property type="entry name" value="PAS"/>
</dbReference>
<evidence type="ECO:0000259" key="4">
    <source>
        <dbReference type="PROSITE" id="PS50043"/>
    </source>
</evidence>
<evidence type="ECO:0000313" key="6">
    <source>
        <dbReference type="EMBL" id="MCJ1962197.1"/>
    </source>
</evidence>
<dbReference type="InterPro" id="IPR016032">
    <property type="entry name" value="Sig_transdc_resp-reg_C-effctor"/>
</dbReference>
<organism evidence="6 7">
    <name type="scientific">Novosphingobium mangrovi</name>
    <name type="common">ex Hu et al. 2023</name>
    <dbReference type="NCBI Taxonomy" id="2930094"/>
    <lineage>
        <taxon>Bacteria</taxon>
        <taxon>Pseudomonadati</taxon>
        <taxon>Pseudomonadota</taxon>
        <taxon>Alphaproteobacteria</taxon>
        <taxon>Sphingomonadales</taxon>
        <taxon>Sphingomonadaceae</taxon>
        <taxon>Novosphingobium</taxon>
    </lineage>
</organism>
<keyword evidence="2" id="KW-0238">DNA-binding</keyword>
<dbReference type="InterPro" id="IPR039420">
    <property type="entry name" value="WalR-like"/>
</dbReference>
<gene>
    <name evidence="6" type="ORF">MTR65_16010</name>
</gene>
<accession>A0ABT0AG64</accession>
<dbReference type="SUPFAM" id="SSF46894">
    <property type="entry name" value="C-terminal effector domain of the bipartite response regulators"/>
    <property type="match status" value="1"/>
</dbReference>